<organism evidence="1 2">
    <name type="scientific">Pseudomonas syringae pv. coriandricola</name>
    <dbReference type="NCBI Taxonomy" id="264453"/>
    <lineage>
        <taxon>Bacteria</taxon>
        <taxon>Pseudomonadati</taxon>
        <taxon>Pseudomonadota</taxon>
        <taxon>Gammaproteobacteria</taxon>
        <taxon>Pseudomonadales</taxon>
        <taxon>Pseudomonadaceae</taxon>
        <taxon>Pseudomonas</taxon>
    </lineage>
</organism>
<proteinExistence type="predicted"/>
<reference evidence="1 2" key="1">
    <citation type="submission" date="2018-08" db="EMBL/GenBank/DDBJ databases">
        <title>Recombination of ecologically and evolutionarily significant loci maintains genetic cohesion in the Pseudomonas syringae species complex.</title>
        <authorList>
            <person name="Dillon M."/>
            <person name="Thakur S."/>
            <person name="Almeida R.N.D."/>
            <person name="Weir B.S."/>
            <person name="Guttman D.S."/>
        </authorList>
    </citation>
    <scope>NUCLEOTIDE SEQUENCE [LARGE SCALE GENOMIC DNA]</scope>
    <source>
        <strain evidence="1 2">ICMP 12341</strain>
    </source>
</reference>
<dbReference type="Proteomes" id="UP000271468">
    <property type="component" value="Unassembled WGS sequence"/>
</dbReference>
<comment type="caution">
    <text evidence="1">The sequence shown here is derived from an EMBL/GenBank/DDBJ whole genome shotgun (WGS) entry which is preliminary data.</text>
</comment>
<dbReference type="AlphaFoldDB" id="A0A0P9LY06"/>
<sequence length="126" mass="13355">MRYGSSSGKRLLNLLFLQKGLRVAAVLMPLLTVPQVALAREGGFTLHGSIVNSSCTVIGLNGLAADTGFRVLEVAPGIAMQVSTEHNVCGNQAVPFATSYQQLPVTTRMDHEPNQASAALVTLSYQ</sequence>
<evidence type="ECO:0000313" key="1">
    <source>
        <dbReference type="EMBL" id="RMN10094.1"/>
    </source>
</evidence>
<dbReference type="EMBL" id="RBOV01000264">
    <property type="protein sequence ID" value="RMN10094.1"/>
    <property type="molecule type" value="Genomic_DNA"/>
</dbReference>
<gene>
    <name evidence="1" type="ORF">ALQ65_03904</name>
</gene>
<protein>
    <submittedName>
        <fullName evidence="1">Uncharacterized protein</fullName>
    </submittedName>
</protein>
<accession>A0A0P9LY06</accession>
<name>A0A0P9LY06_9PSED</name>
<evidence type="ECO:0000313" key="2">
    <source>
        <dbReference type="Proteomes" id="UP000271468"/>
    </source>
</evidence>